<dbReference type="InterPro" id="IPR038135">
    <property type="entry name" value="Methylthiotransferase_N_sf"/>
</dbReference>
<keyword evidence="4 12" id="KW-0808">Transferase</keyword>
<gene>
    <name evidence="12" type="ORF">COB67_05240</name>
</gene>
<evidence type="ECO:0000256" key="4">
    <source>
        <dbReference type="ARBA" id="ARBA00022679"/>
    </source>
</evidence>
<dbReference type="GO" id="GO:0035597">
    <property type="term" value="F:tRNA-2-methylthio-N(6)-dimethylallyladenosine(37) synthase activity"/>
    <property type="evidence" value="ECO:0007669"/>
    <property type="project" value="TreeGrafter"/>
</dbReference>
<evidence type="ECO:0000256" key="7">
    <source>
        <dbReference type="ARBA" id="ARBA00022723"/>
    </source>
</evidence>
<proteinExistence type="predicted"/>
<comment type="cofactor">
    <cofactor evidence="1">
        <name>[4Fe-4S] cluster</name>
        <dbReference type="ChEBI" id="CHEBI:49883"/>
    </cofactor>
</comment>
<dbReference type="SUPFAM" id="SSF102114">
    <property type="entry name" value="Radical SAM enzymes"/>
    <property type="match status" value="1"/>
</dbReference>
<keyword evidence="5" id="KW-0949">S-adenosyl-L-methionine</keyword>
<dbReference type="SMART" id="SM00729">
    <property type="entry name" value="Elp3"/>
    <property type="match status" value="1"/>
</dbReference>
<dbReference type="NCBIfam" id="TIGR00089">
    <property type="entry name" value="MiaB/RimO family radical SAM methylthiotransferase"/>
    <property type="match status" value="1"/>
</dbReference>
<dbReference type="FunFam" id="3.40.50.12160:FF:000004">
    <property type="entry name" value="Threonylcarbamoyladenosine tRNA methylthiotransferase MtaB"/>
    <property type="match status" value="1"/>
</dbReference>
<sequence length="465" mass="52185">MVALVRPFYLVPSRTLVAGYPDNHFPFVTKNHSPSMRKAAFFTLGCRLNQTESSIMAKSLENEGYMITQEKEGLDLAVINTCTVTNQSDAKCRQTIRSIQKKNPEAMIAVVGCFSQVASQQILDIGGVDLVLGNEEKLNLYKYIAQAQASSVPVVSVEKISRKPFTIDTIGQHLGVTRANLKIQDGCSFVCSFCIIPFARGTSRSREVENIRQETQALADMGVKEIILTGVNIGTYQHQDTNFLSLLDLFEKVDGIERVRISSIEPTTVGREIFQRMADPSSKLVPYLHLPLQSANNEILRLMRRKYLIEEYEDFVLQAMEQIPRLCIGSDLIVGFPGESDDCFADTFETLQRLPVHYFHVFPYAERQGTQSVKLPNQVPPPIATRRAASLRELSNQKKEVYTKQFIGQELSVLFEGNQGGTQWHGYTDNYIRVAVNSNQPLKNKIHQVRLSSQKSGIAQGELID</sequence>
<dbReference type="Gene3D" id="3.80.30.20">
    <property type="entry name" value="tm_1862 like domain"/>
    <property type="match status" value="1"/>
</dbReference>
<keyword evidence="3" id="KW-0963">Cytoplasm</keyword>
<evidence type="ECO:0000259" key="11">
    <source>
        <dbReference type="PROSITE" id="PS51918"/>
    </source>
</evidence>
<dbReference type="NCBIfam" id="TIGR01579">
    <property type="entry name" value="MiaB-like-C"/>
    <property type="match status" value="1"/>
</dbReference>
<dbReference type="SFLD" id="SFLDG01061">
    <property type="entry name" value="methylthiotransferase"/>
    <property type="match status" value="1"/>
</dbReference>
<keyword evidence="8" id="KW-0408">Iron</keyword>
<dbReference type="InterPro" id="IPR007197">
    <property type="entry name" value="rSAM"/>
</dbReference>
<dbReference type="GO" id="GO:0051539">
    <property type="term" value="F:4 iron, 4 sulfur cluster binding"/>
    <property type="evidence" value="ECO:0007669"/>
    <property type="project" value="UniProtKB-KW"/>
</dbReference>
<dbReference type="PANTHER" id="PTHR43020">
    <property type="entry name" value="CDK5 REGULATORY SUBUNIT-ASSOCIATED PROTEIN 1"/>
    <property type="match status" value="1"/>
</dbReference>
<keyword evidence="9" id="KW-0411">Iron-sulfur</keyword>
<name>A0A2A4T5U0_9DELT</name>
<dbReference type="Pfam" id="PF04055">
    <property type="entry name" value="Radical_SAM"/>
    <property type="match status" value="1"/>
</dbReference>
<evidence type="ECO:0000259" key="10">
    <source>
        <dbReference type="PROSITE" id="PS51449"/>
    </source>
</evidence>
<dbReference type="CDD" id="cd01335">
    <property type="entry name" value="Radical_SAM"/>
    <property type="match status" value="1"/>
</dbReference>
<evidence type="ECO:0000313" key="12">
    <source>
        <dbReference type="EMBL" id="PCI28990.1"/>
    </source>
</evidence>
<evidence type="ECO:0000256" key="3">
    <source>
        <dbReference type="ARBA" id="ARBA00022490"/>
    </source>
</evidence>
<dbReference type="PROSITE" id="PS01278">
    <property type="entry name" value="MTTASE_RADICAL"/>
    <property type="match status" value="1"/>
</dbReference>
<dbReference type="GO" id="GO:0005829">
    <property type="term" value="C:cytosol"/>
    <property type="evidence" value="ECO:0007669"/>
    <property type="project" value="TreeGrafter"/>
</dbReference>
<dbReference type="InterPro" id="IPR013848">
    <property type="entry name" value="Methylthiotransferase_N"/>
</dbReference>
<dbReference type="AlphaFoldDB" id="A0A2A4T5U0"/>
<dbReference type="Gene3D" id="3.40.50.12160">
    <property type="entry name" value="Methylthiotransferase, N-terminal domain"/>
    <property type="match status" value="1"/>
</dbReference>
<dbReference type="GO" id="GO:0046872">
    <property type="term" value="F:metal ion binding"/>
    <property type="evidence" value="ECO:0007669"/>
    <property type="project" value="UniProtKB-KW"/>
</dbReference>
<dbReference type="InterPro" id="IPR005839">
    <property type="entry name" value="Methylthiotransferase"/>
</dbReference>
<evidence type="ECO:0000256" key="5">
    <source>
        <dbReference type="ARBA" id="ARBA00022691"/>
    </source>
</evidence>
<accession>A0A2A4T5U0</accession>
<dbReference type="InterPro" id="IPR006638">
    <property type="entry name" value="Elp3/MiaA/NifB-like_rSAM"/>
</dbReference>
<evidence type="ECO:0000256" key="6">
    <source>
        <dbReference type="ARBA" id="ARBA00022694"/>
    </source>
</evidence>
<dbReference type="Pfam" id="PF00919">
    <property type="entry name" value="UPF0004"/>
    <property type="match status" value="1"/>
</dbReference>
<dbReference type="PANTHER" id="PTHR43020:SF2">
    <property type="entry name" value="MITOCHONDRIAL TRNA METHYLTHIOTRANSFERASE CDK5RAP1"/>
    <property type="match status" value="1"/>
</dbReference>
<dbReference type="InterPro" id="IPR023404">
    <property type="entry name" value="rSAM_horseshoe"/>
</dbReference>
<dbReference type="PROSITE" id="PS51918">
    <property type="entry name" value="RADICAL_SAM"/>
    <property type="match status" value="1"/>
</dbReference>
<dbReference type="InterPro" id="IPR020612">
    <property type="entry name" value="Methylthiotransferase_CS"/>
</dbReference>
<comment type="caution">
    <text evidence="12">The sequence shown here is derived from an EMBL/GenBank/DDBJ whole genome shotgun (WGS) entry which is preliminary data.</text>
</comment>
<protein>
    <submittedName>
        <fullName evidence="12">tRNA (N(6)-L-threonylcarbamoyladenosine(37)-C(2))-methylthiotransferase MtaB</fullName>
    </submittedName>
</protein>
<dbReference type="SFLD" id="SFLDS00029">
    <property type="entry name" value="Radical_SAM"/>
    <property type="match status" value="1"/>
</dbReference>
<keyword evidence="2" id="KW-0004">4Fe-4S</keyword>
<evidence type="ECO:0000256" key="8">
    <source>
        <dbReference type="ARBA" id="ARBA00023004"/>
    </source>
</evidence>
<reference evidence="13" key="1">
    <citation type="submission" date="2017-08" db="EMBL/GenBank/DDBJ databases">
        <title>A dynamic microbial community with high functional redundancy inhabits the cold, oxic subseafloor aquifer.</title>
        <authorList>
            <person name="Tully B.J."/>
            <person name="Wheat C.G."/>
            <person name="Glazer B.T."/>
            <person name="Huber J.A."/>
        </authorList>
    </citation>
    <scope>NUCLEOTIDE SEQUENCE [LARGE SCALE GENOMIC DNA]</scope>
</reference>
<evidence type="ECO:0000256" key="1">
    <source>
        <dbReference type="ARBA" id="ARBA00001966"/>
    </source>
</evidence>
<dbReference type="PROSITE" id="PS51449">
    <property type="entry name" value="MTTASE_N"/>
    <property type="match status" value="1"/>
</dbReference>
<keyword evidence="6" id="KW-0819">tRNA processing</keyword>
<keyword evidence="7" id="KW-0479">Metal-binding</keyword>
<dbReference type="EMBL" id="NVSR01000022">
    <property type="protein sequence ID" value="PCI28990.1"/>
    <property type="molecule type" value="Genomic_DNA"/>
</dbReference>
<organism evidence="12 13">
    <name type="scientific">SAR324 cluster bacterium</name>
    <dbReference type="NCBI Taxonomy" id="2024889"/>
    <lineage>
        <taxon>Bacteria</taxon>
        <taxon>Deltaproteobacteria</taxon>
        <taxon>SAR324 cluster</taxon>
    </lineage>
</organism>
<dbReference type="Proteomes" id="UP000218113">
    <property type="component" value="Unassembled WGS sequence"/>
</dbReference>
<dbReference type="SFLD" id="SFLDG01082">
    <property type="entry name" value="B12-binding_domain_containing"/>
    <property type="match status" value="1"/>
</dbReference>
<feature type="domain" description="Radical SAM core" evidence="11">
    <location>
        <begin position="173"/>
        <end position="404"/>
    </location>
</feature>
<dbReference type="InterPro" id="IPR006467">
    <property type="entry name" value="MiaB-like_bact"/>
</dbReference>
<dbReference type="InterPro" id="IPR058240">
    <property type="entry name" value="rSAM_sf"/>
</dbReference>
<feature type="domain" description="MTTase N-terminal" evidence="10">
    <location>
        <begin position="37"/>
        <end position="149"/>
    </location>
</feature>
<evidence type="ECO:0000313" key="13">
    <source>
        <dbReference type="Proteomes" id="UP000218113"/>
    </source>
</evidence>
<evidence type="ECO:0000256" key="2">
    <source>
        <dbReference type="ARBA" id="ARBA00022485"/>
    </source>
</evidence>
<evidence type="ECO:0000256" key="9">
    <source>
        <dbReference type="ARBA" id="ARBA00023014"/>
    </source>
</evidence>